<dbReference type="EMBL" id="JAAAUY010001689">
    <property type="protein sequence ID" value="KAF9320525.1"/>
    <property type="molecule type" value="Genomic_DNA"/>
</dbReference>
<evidence type="ECO:0000259" key="5">
    <source>
        <dbReference type="Pfam" id="PF00656"/>
    </source>
</evidence>
<dbReference type="GO" id="GO:0006508">
    <property type="term" value="P:proteolysis"/>
    <property type="evidence" value="ECO:0007669"/>
    <property type="project" value="UniProtKB-KW"/>
</dbReference>
<organism evidence="6 7">
    <name type="scientific">Podila minutissima</name>
    <dbReference type="NCBI Taxonomy" id="64525"/>
    <lineage>
        <taxon>Eukaryota</taxon>
        <taxon>Fungi</taxon>
        <taxon>Fungi incertae sedis</taxon>
        <taxon>Mucoromycota</taxon>
        <taxon>Mortierellomycotina</taxon>
        <taxon>Mortierellomycetes</taxon>
        <taxon>Mortierellales</taxon>
        <taxon>Mortierellaceae</taxon>
        <taxon>Podila</taxon>
    </lineage>
</organism>
<dbReference type="Proteomes" id="UP000696485">
    <property type="component" value="Unassembled WGS sequence"/>
</dbReference>
<keyword evidence="2" id="KW-0053">Apoptosis</keyword>
<accession>A0A9P5S9K1</accession>
<evidence type="ECO:0000313" key="7">
    <source>
        <dbReference type="Proteomes" id="UP000696485"/>
    </source>
</evidence>
<sequence length="551" mass="60948">MFQEQGEPIIHKETVTEILPDGRKVTKTRIRKTYTHQVQVPAGTPLPPGAQLVSSTTVEGTGPPPTNGNGQTTYHYQETSSSSGYNGEGGHSNNGSTGNRQSVQYSAEEQQQYDQFNQYNNAINGQHGGGVVKAEPTVVVQSTIDDNGRKVTKTTTTTSSSSGGKPSSFSKFFKRFSLNMGKSDPDLKPLPSIPTNNKNVHHTATVHVTQTPVAPSPEPVEKPDRYEPPEEVRKIHIATLEVKKADGSKLALSDCTGERRALLIGINYTGLANPLHGCVNDTAVMKKFLLRPDVGFAEENIRVLTDDKVGTEWMPTRENIFRQLKWLIQDAKENDSYFLHYSGHGGQIRDFDGDETEGQDNCIFPVDHVENGVIVDDELHREVVKKLPPRVRLTAVFDCCHSGSALDLPYIYASTGYIRGSSALANLGHELVEGNFDAEALKALQEKWQKLQLEEKEFARQVSLKAADADVIMFSGCKDDQTSADVSITRGGNTSSNGAMTYAFTKCISENREQSYQDMLNNIRDLLKEKYKQKPQLSSSRPMDMQEVFRM</sequence>
<feature type="region of interest" description="Disordered" evidence="4">
    <location>
        <begin position="532"/>
        <end position="551"/>
    </location>
</feature>
<dbReference type="PANTHER" id="PTHR48104">
    <property type="entry name" value="METACASPASE-4"/>
    <property type="match status" value="1"/>
</dbReference>
<dbReference type="AlphaFoldDB" id="A0A9P5S9K1"/>
<comment type="caution">
    <text evidence="6">The sequence shown here is derived from an EMBL/GenBank/DDBJ whole genome shotgun (WGS) entry which is preliminary data.</text>
</comment>
<evidence type="ECO:0000256" key="2">
    <source>
        <dbReference type="ARBA" id="ARBA00022703"/>
    </source>
</evidence>
<dbReference type="Gene3D" id="3.40.50.12660">
    <property type="match status" value="1"/>
</dbReference>
<dbReference type="InterPro" id="IPR011600">
    <property type="entry name" value="Pept_C14_caspase"/>
</dbReference>
<comment type="similarity">
    <text evidence="1">Belongs to the peptidase C14B family.</text>
</comment>
<evidence type="ECO:0000256" key="4">
    <source>
        <dbReference type="SAM" id="MobiDB-lite"/>
    </source>
</evidence>
<dbReference type="GO" id="GO:0005737">
    <property type="term" value="C:cytoplasm"/>
    <property type="evidence" value="ECO:0007669"/>
    <property type="project" value="TreeGrafter"/>
</dbReference>
<proteinExistence type="inferred from homology"/>
<feature type="domain" description="Peptidase C14 caspase" evidence="5">
    <location>
        <begin position="259"/>
        <end position="541"/>
    </location>
</feature>
<dbReference type="GO" id="GO:0006915">
    <property type="term" value="P:apoptotic process"/>
    <property type="evidence" value="ECO:0007669"/>
    <property type="project" value="UniProtKB-KW"/>
</dbReference>
<evidence type="ECO:0000256" key="3">
    <source>
        <dbReference type="ARBA" id="ARBA00022807"/>
    </source>
</evidence>
<dbReference type="Pfam" id="PF00656">
    <property type="entry name" value="Peptidase_C14"/>
    <property type="match status" value="1"/>
</dbReference>
<evidence type="ECO:0000313" key="6">
    <source>
        <dbReference type="EMBL" id="KAF9320525.1"/>
    </source>
</evidence>
<dbReference type="PANTHER" id="PTHR48104:SF30">
    <property type="entry name" value="METACASPASE-1"/>
    <property type="match status" value="1"/>
</dbReference>
<dbReference type="GO" id="GO:0004197">
    <property type="term" value="F:cysteine-type endopeptidase activity"/>
    <property type="evidence" value="ECO:0007669"/>
    <property type="project" value="InterPro"/>
</dbReference>
<reference evidence="6" key="1">
    <citation type="journal article" date="2020" name="Fungal Divers.">
        <title>Resolving the Mortierellaceae phylogeny through synthesis of multi-gene phylogenetics and phylogenomics.</title>
        <authorList>
            <person name="Vandepol N."/>
            <person name="Liber J."/>
            <person name="Desiro A."/>
            <person name="Na H."/>
            <person name="Kennedy M."/>
            <person name="Barry K."/>
            <person name="Grigoriev I.V."/>
            <person name="Miller A.N."/>
            <person name="O'Donnell K."/>
            <person name="Stajich J.E."/>
            <person name="Bonito G."/>
        </authorList>
    </citation>
    <scope>NUCLEOTIDE SEQUENCE</scope>
    <source>
        <strain evidence="6">NVP1</strain>
    </source>
</reference>
<feature type="compositionally biased region" description="Polar residues" evidence="4">
    <location>
        <begin position="93"/>
        <end position="108"/>
    </location>
</feature>
<dbReference type="SUPFAM" id="SSF52129">
    <property type="entry name" value="Caspase-like"/>
    <property type="match status" value="1"/>
</dbReference>
<keyword evidence="3" id="KW-0788">Thiol protease</keyword>
<feature type="region of interest" description="Disordered" evidence="4">
    <location>
        <begin position="40"/>
        <end position="108"/>
    </location>
</feature>
<feature type="compositionally biased region" description="Polar residues" evidence="4">
    <location>
        <begin position="74"/>
        <end position="85"/>
    </location>
</feature>
<dbReference type="InterPro" id="IPR029030">
    <property type="entry name" value="Caspase-like_dom_sf"/>
</dbReference>
<keyword evidence="3" id="KW-0378">Hydrolase</keyword>
<protein>
    <submittedName>
        <fullName evidence="6">Ca(2+)-dependent cysteine protease</fullName>
    </submittedName>
</protein>
<evidence type="ECO:0000256" key="1">
    <source>
        <dbReference type="ARBA" id="ARBA00009005"/>
    </source>
</evidence>
<dbReference type="InterPro" id="IPR050452">
    <property type="entry name" value="Metacaspase"/>
</dbReference>
<gene>
    <name evidence="6" type="primary">MCA1_2</name>
    <name evidence="6" type="ORF">BG006_002759</name>
</gene>
<keyword evidence="6" id="KW-0645">Protease</keyword>
<name>A0A9P5S9K1_9FUNG</name>
<keyword evidence="7" id="KW-1185">Reference proteome</keyword>